<dbReference type="GO" id="GO:0005524">
    <property type="term" value="F:ATP binding"/>
    <property type="evidence" value="ECO:0007669"/>
    <property type="project" value="InterPro"/>
</dbReference>
<dbReference type="GO" id="GO:0004222">
    <property type="term" value="F:metalloendopeptidase activity"/>
    <property type="evidence" value="ECO:0007669"/>
    <property type="project" value="InterPro"/>
</dbReference>
<reference evidence="1" key="1">
    <citation type="submission" date="2023-02" db="EMBL/GenBank/DDBJ databases">
        <title>Pectobacterium carotovorum subsp. carotovorum NBRC 12380.</title>
        <authorList>
            <person name="Ichikawa N."/>
            <person name="Sato H."/>
            <person name="Tonouchi N."/>
        </authorList>
    </citation>
    <scope>NUCLEOTIDE SEQUENCE</scope>
    <source>
        <strain evidence="1">NBRC 12380</strain>
    </source>
</reference>
<sequence length="81" mass="9138">MSEQGTIIEIGSHLWPRYIAIHEAGHAIAAWFLGCDQVEIALANKQRIANTFMAGYVDDCRAVAVYHLSYPQRVTDIEVEY</sequence>
<dbReference type="GO" id="GO:0006508">
    <property type="term" value="P:proteolysis"/>
    <property type="evidence" value="ECO:0007669"/>
    <property type="project" value="InterPro"/>
</dbReference>
<dbReference type="GO" id="GO:0004176">
    <property type="term" value="F:ATP-dependent peptidase activity"/>
    <property type="evidence" value="ECO:0007669"/>
    <property type="project" value="InterPro"/>
</dbReference>
<evidence type="ECO:0000313" key="2">
    <source>
        <dbReference type="Proteomes" id="UP001165145"/>
    </source>
</evidence>
<evidence type="ECO:0000313" key="1">
    <source>
        <dbReference type="EMBL" id="GLV71745.1"/>
    </source>
</evidence>
<dbReference type="RefSeq" id="WP_285772773.1">
    <property type="nucleotide sequence ID" value="NZ_BSRL01000015.1"/>
</dbReference>
<dbReference type="SUPFAM" id="SSF140990">
    <property type="entry name" value="FtsH protease domain-like"/>
    <property type="match status" value="1"/>
</dbReference>
<dbReference type="InterPro" id="IPR037219">
    <property type="entry name" value="Peptidase_M41-like"/>
</dbReference>
<dbReference type="AlphaFoldDB" id="A0AAI9L5E8"/>
<proteinExistence type="predicted"/>
<accession>A0AAI9L5E8</accession>
<evidence type="ECO:0008006" key="3">
    <source>
        <dbReference type="Google" id="ProtNLM"/>
    </source>
</evidence>
<dbReference type="EMBL" id="BSRL01000015">
    <property type="protein sequence ID" value="GLV71745.1"/>
    <property type="molecule type" value="Genomic_DNA"/>
</dbReference>
<name>A0AAI9L5E8_PECCC</name>
<gene>
    <name evidence="1" type="ORF">Pcaca03_41890</name>
</gene>
<protein>
    <recommendedName>
        <fullName evidence="3">Peptidase M41 domain-containing protein</fullName>
    </recommendedName>
</protein>
<comment type="caution">
    <text evidence="1">The sequence shown here is derived from an EMBL/GenBank/DDBJ whole genome shotgun (WGS) entry which is preliminary data.</text>
</comment>
<organism evidence="1 2">
    <name type="scientific">Pectobacterium carotovorum subsp. carotovorum</name>
    <name type="common">Erwinia carotovora subsp. carotovora</name>
    <dbReference type="NCBI Taxonomy" id="555"/>
    <lineage>
        <taxon>Bacteria</taxon>
        <taxon>Pseudomonadati</taxon>
        <taxon>Pseudomonadota</taxon>
        <taxon>Gammaproteobacteria</taxon>
        <taxon>Enterobacterales</taxon>
        <taxon>Pectobacteriaceae</taxon>
        <taxon>Pectobacterium</taxon>
    </lineage>
</organism>
<dbReference type="Proteomes" id="UP001165145">
    <property type="component" value="Unassembled WGS sequence"/>
</dbReference>